<protein>
    <recommendedName>
        <fullName evidence="2">RNA helicase</fullName>
        <ecNumber evidence="2">3.6.4.13</ecNumber>
    </recommendedName>
</protein>
<dbReference type="CDD" id="cd18791">
    <property type="entry name" value="SF2_C_RHA"/>
    <property type="match status" value="1"/>
</dbReference>
<keyword evidence="6" id="KW-0067">ATP-binding</keyword>
<dbReference type="InterPro" id="IPR007502">
    <property type="entry name" value="Helicase-assoc_dom"/>
</dbReference>
<evidence type="ECO:0000256" key="3">
    <source>
        <dbReference type="ARBA" id="ARBA00022741"/>
    </source>
</evidence>
<dbReference type="FunFam" id="3.40.50.300:FF:000575">
    <property type="entry name" value="ATP-dependent helicase hrpA"/>
    <property type="match status" value="1"/>
</dbReference>
<dbReference type="InterPro" id="IPR010222">
    <property type="entry name" value="RNA_helicase_HrpA"/>
</dbReference>
<dbReference type="Pfam" id="PF04408">
    <property type="entry name" value="WHD_HA2"/>
    <property type="match status" value="1"/>
</dbReference>
<evidence type="ECO:0000256" key="2">
    <source>
        <dbReference type="ARBA" id="ARBA00012552"/>
    </source>
</evidence>
<proteinExistence type="inferred from homology"/>
<dbReference type="GO" id="GO:0005524">
    <property type="term" value="F:ATP binding"/>
    <property type="evidence" value="ECO:0007669"/>
    <property type="project" value="UniProtKB-KW"/>
</dbReference>
<comment type="similarity">
    <text evidence="1">Belongs to the DEAD box helicase family. DEAH subfamily.</text>
</comment>
<evidence type="ECO:0000256" key="5">
    <source>
        <dbReference type="ARBA" id="ARBA00022806"/>
    </source>
</evidence>
<dbReference type="Gene3D" id="1.20.120.1080">
    <property type="match status" value="1"/>
</dbReference>
<feature type="domain" description="Helicase ATP-binding" evidence="8">
    <location>
        <begin position="113"/>
        <end position="276"/>
    </location>
</feature>
<dbReference type="InterPro" id="IPR048333">
    <property type="entry name" value="HA2_WH"/>
</dbReference>
<dbReference type="SMART" id="SM00382">
    <property type="entry name" value="AAA"/>
    <property type="match status" value="1"/>
</dbReference>
<dbReference type="NCBIfam" id="NF008348">
    <property type="entry name" value="PRK11131.1"/>
    <property type="match status" value="1"/>
</dbReference>
<gene>
    <name evidence="10" type="primary">hrpA</name>
    <name evidence="10" type="ORF">BN874_420047</name>
</gene>
<dbReference type="Proteomes" id="UP000019184">
    <property type="component" value="Unassembled WGS sequence"/>
</dbReference>
<name>A0A7U7GDV0_9GAMM</name>
<keyword evidence="5 10" id="KW-0347">Helicase</keyword>
<dbReference type="SMART" id="SM00847">
    <property type="entry name" value="HA2"/>
    <property type="match status" value="1"/>
</dbReference>
<dbReference type="PANTHER" id="PTHR18934:SF99">
    <property type="entry name" value="ATP-DEPENDENT RNA HELICASE DHX37-RELATED"/>
    <property type="match status" value="1"/>
</dbReference>
<reference evidence="10 11" key="1">
    <citation type="journal article" date="2014" name="ISME J.">
        <title>Candidatus Competibacter-lineage genomes retrieved from metagenomes reveal functional metabolic diversity.</title>
        <authorList>
            <person name="McIlroy S.J."/>
            <person name="Albertsen M."/>
            <person name="Andresen E.K."/>
            <person name="Saunders A.M."/>
            <person name="Kristiansen R."/>
            <person name="Stokholm-Bjerregaard M."/>
            <person name="Nielsen K.L."/>
            <person name="Nielsen P.H."/>
        </authorList>
    </citation>
    <scope>NUCLEOTIDE SEQUENCE [LARGE SCALE GENOMIC DNA]</scope>
    <source>
        <strain evidence="10 11">Run_B_J11</strain>
    </source>
</reference>
<dbReference type="InterPro" id="IPR024590">
    <property type="entry name" value="HrpA_C"/>
</dbReference>
<dbReference type="InterPro" id="IPR011545">
    <property type="entry name" value="DEAD/DEAH_box_helicase_dom"/>
</dbReference>
<dbReference type="Pfam" id="PF00270">
    <property type="entry name" value="DEAD"/>
    <property type="match status" value="1"/>
</dbReference>
<dbReference type="InterPro" id="IPR011709">
    <property type="entry name" value="DEAD-box_helicase_OB_fold"/>
</dbReference>
<dbReference type="GO" id="GO:0003724">
    <property type="term" value="F:RNA helicase activity"/>
    <property type="evidence" value="ECO:0007669"/>
    <property type="project" value="UniProtKB-EC"/>
</dbReference>
<evidence type="ECO:0000256" key="4">
    <source>
        <dbReference type="ARBA" id="ARBA00022801"/>
    </source>
</evidence>
<evidence type="ECO:0000256" key="7">
    <source>
        <dbReference type="ARBA" id="ARBA00047984"/>
    </source>
</evidence>
<dbReference type="NCBIfam" id="TIGR01967">
    <property type="entry name" value="DEAH_box_HrpA"/>
    <property type="match status" value="1"/>
</dbReference>
<dbReference type="FunFam" id="3.40.50.300:FF:000439">
    <property type="entry name" value="ATP-dependent RNA helicase HrpA"/>
    <property type="match status" value="1"/>
</dbReference>
<dbReference type="GO" id="GO:0003723">
    <property type="term" value="F:RNA binding"/>
    <property type="evidence" value="ECO:0007669"/>
    <property type="project" value="TreeGrafter"/>
</dbReference>
<evidence type="ECO:0000256" key="6">
    <source>
        <dbReference type="ARBA" id="ARBA00022840"/>
    </source>
</evidence>
<dbReference type="SMART" id="SM00487">
    <property type="entry name" value="DEXDc"/>
    <property type="match status" value="1"/>
</dbReference>
<dbReference type="InterPro" id="IPR014001">
    <property type="entry name" value="Helicase_ATP-bd"/>
</dbReference>
<sequence>MYVCTALVQSPILKAGGCSFLPNETLSIFMENMLVSLQARLIECPTRDRAAFARRLHGLRRRQHDGKPIDRALEQLSAEVEVAVTRLRERRAALPQPSFDDSLPINAHRESIAAAIREHQVVVLCGETGSGKTTQLPKICLALGYGAAGLIGHTQPRRIAARSVATRIAAELGTTVGGWVGYKVRFSDRTGPEAVVKLMTDGILLAETQSDRQLAQYEVIILDEAHERSLNIDFLLGYLKRLLPQRPDLKLIITSATIDPERFSRHFDHAPIIEVSGRTYPVETRYRPLLAADEDERDRDLQQAILDAVDEVWMEGPGDILIFLSGEREIRETAESLRKHHPPHTEVLPLYARLSATEQNRVFQSRGRPRIVLATNVAETSLTVPGIRYVIDPGTARISRYSPRSKIQRLPVEKISQASANQRAGRCGRVSAGICIRLYAEADFQSRPAFTDPEILRTHLAAVILQMSALNLGKPEDFPFVEPPDSRQISDGFRLLFELQAVDEQRRIAELGRQMAKLPVDPRLGRMLLAAQREGSLSEALIIVAALAIQDPRERPLEKQPAADEKHRRFRDDHSDFVALLNLWHYYHEQARQLSKNQLRTLCQTDFLSFVRMREWHDLHQELLGRITEMGMRLNSEPALYENLHRALLTGLLGHLGLKQEENTYLGARGRSFYLFPGSGLFKKRPRWVMSAELVETTRLYARTVARIDPEWVEGLAGHLLKRSYAEPHWEKRAAQVSAIEQVTLYGLPIIANRRVNYGPLDPALARDLFIRHALVEGEFHCKAPFFQHNRQLLAELEELEVRARRDLTADEEALYRFYAAHVPDGIYSGPTFETWRKQAERENPRLLFLDRAALLAEAGPVVNGERFPDHLDLDGLKLPLSYRFTPGADDDGVTLTVPLAAVNQVDSKQLDWLVPGLRAERMAALLKSLPKALRRHFVPVPNYVQALLAVMEPNRYALSEVMTEHLQRMTGVRIPEDAWNPDTVPAHLRMRFQIVDADGAVLAVGRDWQAIQAELRGEAQSSFAALPTPEFEREQLRDWDFGELPEVVSFVRNGIQLRGYPALIAETAGTLALRVLDSPTRAEAATRAGLRRLIGWRLGSAFKSLSRDLPHFQRMTLHYVGLGTQEALCVDVLNTILDRAFLNDAPLPRDAAAFAAVLERGKTRLAAMRSEVCDTADAILVAYHEVRRLLNSESLLVWAEAIADSRDQLARLVYPGFLSQTPAEWLPHLPRYLRAMALRLQKIRQAPDRDRQQSGDVIRLWAHCKRQWEHNARQERHDPELIRFRWLLEELRVSLFAQELKTIAPVSVKRLEEQWGRIKQG</sequence>
<evidence type="ECO:0000256" key="1">
    <source>
        <dbReference type="ARBA" id="ARBA00008792"/>
    </source>
</evidence>
<dbReference type="PROSITE" id="PS51192">
    <property type="entry name" value="HELICASE_ATP_BIND_1"/>
    <property type="match status" value="1"/>
</dbReference>
<dbReference type="SMART" id="SM00490">
    <property type="entry name" value="HELICc"/>
    <property type="match status" value="1"/>
</dbReference>
<dbReference type="PANTHER" id="PTHR18934">
    <property type="entry name" value="ATP-DEPENDENT RNA HELICASE"/>
    <property type="match status" value="1"/>
</dbReference>
<dbReference type="FunFam" id="1.20.120.1080:FF:000005">
    <property type="entry name" value="ATP-dependent helicase HrpA"/>
    <property type="match status" value="1"/>
</dbReference>
<keyword evidence="11" id="KW-1185">Reference proteome</keyword>
<feature type="domain" description="Helicase C-terminal" evidence="9">
    <location>
        <begin position="300"/>
        <end position="471"/>
    </location>
</feature>
<evidence type="ECO:0000313" key="10">
    <source>
        <dbReference type="EMBL" id="CDH46334.1"/>
    </source>
</evidence>
<evidence type="ECO:0000259" key="8">
    <source>
        <dbReference type="PROSITE" id="PS51192"/>
    </source>
</evidence>
<accession>A0A7U7GDV0</accession>
<dbReference type="InterPro" id="IPR003593">
    <property type="entry name" value="AAA+_ATPase"/>
</dbReference>
<dbReference type="Pfam" id="PF11898">
    <property type="entry name" value="DUF3418"/>
    <property type="match status" value="1"/>
</dbReference>
<comment type="catalytic activity">
    <reaction evidence="7">
        <text>ATP + H2O = ADP + phosphate + H(+)</text>
        <dbReference type="Rhea" id="RHEA:13065"/>
        <dbReference type="ChEBI" id="CHEBI:15377"/>
        <dbReference type="ChEBI" id="CHEBI:15378"/>
        <dbReference type="ChEBI" id="CHEBI:30616"/>
        <dbReference type="ChEBI" id="CHEBI:43474"/>
        <dbReference type="ChEBI" id="CHEBI:456216"/>
        <dbReference type="EC" id="3.6.4.13"/>
    </reaction>
</comment>
<dbReference type="Pfam" id="PF00271">
    <property type="entry name" value="Helicase_C"/>
    <property type="match status" value="1"/>
</dbReference>
<keyword evidence="3" id="KW-0547">Nucleotide-binding</keyword>
<dbReference type="SUPFAM" id="SSF52540">
    <property type="entry name" value="P-loop containing nucleoside triphosphate hydrolases"/>
    <property type="match status" value="1"/>
</dbReference>
<dbReference type="InterPro" id="IPR027417">
    <property type="entry name" value="P-loop_NTPase"/>
</dbReference>
<dbReference type="GO" id="GO:0016787">
    <property type="term" value="F:hydrolase activity"/>
    <property type="evidence" value="ECO:0007669"/>
    <property type="project" value="UniProtKB-KW"/>
</dbReference>
<dbReference type="InterPro" id="IPR001650">
    <property type="entry name" value="Helicase_C-like"/>
</dbReference>
<dbReference type="Pfam" id="PF07717">
    <property type="entry name" value="OB_NTP_bind"/>
    <property type="match status" value="1"/>
</dbReference>
<comment type="caution">
    <text evidence="10">The sequence shown here is derived from an EMBL/GenBank/DDBJ whole genome shotgun (WGS) entry which is preliminary data.</text>
</comment>
<dbReference type="EC" id="3.6.4.13" evidence="2"/>
<dbReference type="Gene3D" id="3.40.50.300">
    <property type="entry name" value="P-loop containing nucleotide triphosphate hydrolases"/>
    <property type="match status" value="2"/>
</dbReference>
<evidence type="ECO:0000313" key="11">
    <source>
        <dbReference type="Proteomes" id="UP000019184"/>
    </source>
</evidence>
<dbReference type="PROSITE" id="PS51194">
    <property type="entry name" value="HELICASE_CTER"/>
    <property type="match status" value="1"/>
</dbReference>
<dbReference type="EMBL" id="CBTK010000257">
    <property type="protein sequence ID" value="CDH46334.1"/>
    <property type="molecule type" value="Genomic_DNA"/>
</dbReference>
<organism evidence="10 11">
    <name type="scientific">Candidatus Contendobacter odensis Run_B_J11</name>
    <dbReference type="NCBI Taxonomy" id="1400861"/>
    <lineage>
        <taxon>Bacteria</taxon>
        <taxon>Pseudomonadati</taxon>
        <taxon>Pseudomonadota</taxon>
        <taxon>Gammaproteobacteria</taxon>
        <taxon>Candidatus Competibacteraceae</taxon>
        <taxon>Candidatus Contendibacter</taxon>
    </lineage>
</organism>
<keyword evidence="4 10" id="KW-0378">Hydrolase</keyword>
<evidence type="ECO:0000259" key="9">
    <source>
        <dbReference type="PROSITE" id="PS51194"/>
    </source>
</evidence>
<dbReference type="Pfam" id="PF21010">
    <property type="entry name" value="HA2_C"/>
    <property type="match status" value="1"/>
</dbReference>